<evidence type="ECO:0000313" key="2">
    <source>
        <dbReference type="EMBL" id="SNY49828.1"/>
    </source>
</evidence>
<name>A0A285IPA6_9RHOB</name>
<dbReference type="Proteomes" id="UP000231655">
    <property type="component" value="Unassembled WGS sequence"/>
</dbReference>
<evidence type="ECO:0008006" key="4">
    <source>
        <dbReference type="Google" id="ProtNLM"/>
    </source>
</evidence>
<dbReference type="AlphaFoldDB" id="A0A285IPA6"/>
<proteinExistence type="predicted"/>
<dbReference type="OrthoDB" id="7857490at2"/>
<dbReference type="EMBL" id="OBEA01000003">
    <property type="protein sequence ID" value="SNY49828.1"/>
    <property type="molecule type" value="Genomic_DNA"/>
</dbReference>
<sequence>MRFTIAVLLCLALWPATLSAGAWPRGKGAHFLSVTGRVVGAEDGSWTQSYTLFHEYGLTDRLTLSTDFGGAISGLEKLVSYVSVPMGERLGFRLALDMGAGKVAGEWVLRPGLSFGRGLERPSGWIAGELAAEVFAGTGAVDWKFDLTLGLSPGRRAKYYMQLQSGQRAGDPAFARLAGSLAWKIRDGTWLDIGGSVGLANSDPYRLKLGIWREF</sequence>
<reference evidence="2 3" key="1">
    <citation type="submission" date="2017-09" db="EMBL/GenBank/DDBJ databases">
        <authorList>
            <person name="Ehlers B."/>
            <person name="Leendertz F.H."/>
        </authorList>
    </citation>
    <scope>NUCLEOTIDE SEQUENCE [LARGE SCALE GENOMIC DNA]</scope>
    <source>
        <strain evidence="2 3">CGMCC 1.12662</strain>
    </source>
</reference>
<feature type="chain" id="PRO_5013216131" description="Cellulose biosynthesis protein BcsS" evidence="1">
    <location>
        <begin position="23"/>
        <end position="215"/>
    </location>
</feature>
<feature type="signal peptide" evidence="1">
    <location>
        <begin position="1"/>
        <end position="22"/>
    </location>
</feature>
<dbReference type="RefSeq" id="WP_143516879.1">
    <property type="nucleotide sequence ID" value="NZ_OBEA01000003.1"/>
</dbReference>
<organism evidence="2 3">
    <name type="scientific">Pseudooceanicola antarcticus</name>
    <dbReference type="NCBI Taxonomy" id="1247613"/>
    <lineage>
        <taxon>Bacteria</taxon>
        <taxon>Pseudomonadati</taxon>
        <taxon>Pseudomonadota</taxon>
        <taxon>Alphaproteobacteria</taxon>
        <taxon>Rhodobacterales</taxon>
        <taxon>Paracoccaceae</taxon>
        <taxon>Pseudooceanicola</taxon>
    </lineage>
</organism>
<evidence type="ECO:0000313" key="3">
    <source>
        <dbReference type="Proteomes" id="UP000231655"/>
    </source>
</evidence>
<gene>
    <name evidence="2" type="ORF">SAMN06297129_1612</name>
</gene>
<accession>A0A285IPA6</accession>
<protein>
    <recommendedName>
        <fullName evidence="4">Cellulose biosynthesis protein BcsS</fullName>
    </recommendedName>
</protein>
<evidence type="ECO:0000256" key="1">
    <source>
        <dbReference type="SAM" id="SignalP"/>
    </source>
</evidence>
<keyword evidence="1" id="KW-0732">Signal</keyword>